<evidence type="ECO:0000256" key="6">
    <source>
        <dbReference type="SAM" id="MobiDB-lite"/>
    </source>
</evidence>
<keyword evidence="4 5" id="KW-0378">Hydrolase</keyword>
<organism evidence="8 9">
    <name type="scientific">Tengunoibacter tsumagoiensis</name>
    <dbReference type="NCBI Taxonomy" id="2014871"/>
    <lineage>
        <taxon>Bacteria</taxon>
        <taxon>Bacillati</taxon>
        <taxon>Chloroflexota</taxon>
        <taxon>Ktedonobacteria</taxon>
        <taxon>Ktedonobacterales</taxon>
        <taxon>Dictyobacteraceae</taxon>
        <taxon>Tengunoibacter</taxon>
    </lineage>
</organism>
<comment type="function">
    <text evidence="5">Could be a nuclease involved in processing of the 5'-end of pre-16S rRNA.</text>
</comment>
<evidence type="ECO:0000256" key="5">
    <source>
        <dbReference type="HAMAP-Rule" id="MF_00651"/>
    </source>
</evidence>
<dbReference type="Proteomes" id="UP000287352">
    <property type="component" value="Unassembled WGS sequence"/>
</dbReference>
<evidence type="ECO:0000256" key="2">
    <source>
        <dbReference type="ARBA" id="ARBA00022517"/>
    </source>
</evidence>
<dbReference type="SMART" id="SM00732">
    <property type="entry name" value="YqgFc"/>
    <property type="match status" value="1"/>
</dbReference>
<dbReference type="HAMAP" id="MF_00651">
    <property type="entry name" value="Nuclease_YqgF"/>
    <property type="match status" value="1"/>
</dbReference>
<evidence type="ECO:0000313" key="9">
    <source>
        <dbReference type="Proteomes" id="UP000287352"/>
    </source>
</evidence>
<dbReference type="NCBIfam" id="TIGR00250">
    <property type="entry name" value="RNAse_H_YqgF"/>
    <property type="match status" value="1"/>
</dbReference>
<feature type="domain" description="YqgF/RNase H-like" evidence="7">
    <location>
        <begin position="4"/>
        <end position="105"/>
    </location>
</feature>
<evidence type="ECO:0000259" key="7">
    <source>
        <dbReference type="SMART" id="SM00732"/>
    </source>
</evidence>
<dbReference type="CDD" id="cd16964">
    <property type="entry name" value="YqgF"/>
    <property type="match status" value="1"/>
</dbReference>
<comment type="similarity">
    <text evidence="5">Belongs to the YqgF HJR family.</text>
</comment>
<gene>
    <name evidence="8" type="ORF">KTT_00670</name>
</gene>
<evidence type="ECO:0000313" key="8">
    <source>
        <dbReference type="EMBL" id="GCE10208.1"/>
    </source>
</evidence>
<dbReference type="Pfam" id="PF03652">
    <property type="entry name" value="RuvX"/>
    <property type="match status" value="1"/>
</dbReference>
<protein>
    <recommendedName>
        <fullName evidence="5">Putative pre-16S rRNA nuclease</fullName>
        <ecNumber evidence="5">3.1.-.-</ecNumber>
    </recommendedName>
</protein>
<dbReference type="PANTHER" id="PTHR33317:SF4">
    <property type="entry name" value="POLYNUCLEOTIDYL TRANSFERASE, RIBONUCLEASE H-LIKE SUPERFAMILY PROTEIN"/>
    <property type="match status" value="1"/>
</dbReference>
<feature type="region of interest" description="Disordered" evidence="6">
    <location>
        <begin position="111"/>
        <end position="140"/>
    </location>
</feature>
<evidence type="ECO:0000256" key="1">
    <source>
        <dbReference type="ARBA" id="ARBA00022490"/>
    </source>
</evidence>
<dbReference type="InterPro" id="IPR006641">
    <property type="entry name" value="YqgF/RNaseH-like_dom"/>
</dbReference>
<dbReference type="InterPro" id="IPR037027">
    <property type="entry name" value="YqgF/RNaseH-like_dom_sf"/>
</dbReference>
<dbReference type="GO" id="GO:0000967">
    <property type="term" value="P:rRNA 5'-end processing"/>
    <property type="evidence" value="ECO:0007669"/>
    <property type="project" value="UniProtKB-UniRule"/>
</dbReference>
<dbReference type="AlphaFoldDB" id="A0A401ZTG9"/>
<dbReference type="EC" id="3.1.-.-" evidence="5"/>
<proteinExistence type="inferred from homology"/>
<sequence>MIMARLMALDVGEARIGVAVCDTRGFLASPYTTIYVTRNEQLLFETIQQLSIETEAEGLIVGLPISLDGQIHGQGQRIQAFVERLRPFLSLPISFWDERLSTVEAQRLLAQRGQDDGGKRQGRVGRQQTQKKRRRKKPGQEIDALAAAVILQDYLDHLGNKTEENL</sequence>
<dbReference type="GO" id="GO:0004518">
    <property type="term" value="F:nuclease activity"/>
    <property type="evidence" value="ECO:0007669"/>
    <property type="project" value="UniProtKB-KW"/>
</dbReference>
<dbReference type="SUPFAM" id="SSF53098">
    <property type="entry name" value="Ribonuclease H-like"/>
    <property type="match status" value="1"/>
</dbReference>
<evidence type="ECO:0000256" key="3">
    <source>
        <dbReference type="ARBA" id="ARBA00022722"/>
    </source>
</evidence>
<accession>A0A401ZTG9</accession>
<name>A0A401ZTG9_9CHLR</name>
<keyword evidence="1 5" id="KW-0963">Cytoplasm</keyword>
<dbReference type="PANTHER" id="PTHR33317">
    <property type="entry name" value="POLYNUCLEOTIDYL TRANSFERASE, RIBONUCLEASE H-LIKE SUPERFAMILY PROTEIN"/>
    <property type="match status" value="1"/>
</dbReference>
<dbReference type="EMBL" id="BIFR01000001">
    <property type="protein sequence ID" value="GCE10208.1"/>
    <property type="molecule type" value="Genomic_DNA"/>
</dbReference>
<dbReference type="GO" id="GO:0016788">
    <property type="term" value="F:hydrolase activity, acting on ester bonds"/>
    <property type="evidence" value="ECO:0007669"/>
    <property type="project" value="UniProtKB-UniRule"/>
</dbReference>
<keyword evidence="3 5" id="KW-0540">Nuclease</keyword>
<comment type="subcellular location">
    <subcellularLocation>
        <location evidence="5">Cytoplasm</location>
    </subcellularLocation>
</comment>
<keyword evidence="2 5" id="KW-0690">Ribosome biogenesis</keyword>
<keyword evidence="9" id="KW-1185">Reference proteome</keyword>
<comment type="caution">
    <text evidence="8">The sequence shown here is derived from an EMBL/GenBank/DDBJ whole genome shotgun (WGS) entry which is preliminary data.</text>
</comment>
<dbReference type="GO" id="GO:0005829">
    <property type="term" value="C:cytosol"/>
    <property type="evidence" value="ECO:0007669"/>
    <property type="project" value="TreeGrafter"/>
</dbReference>
<dbReference type="InterPro" id="IPR005227">
    <property type="entry name" value="YqgF"/>
</dbReference>
<dbReference type="InterPro" id="IPR012337">
    <property type="entry name" value="RNaseH-like_sf"/>
</dbReference>
<evidence type="ECO:0000256" key="4">
    <source>
        <dbReference type="ARBA" id="ARBA00022801"/>
    </source>
</evidence>
<reference evidence="9" key="1">
    <citation type="submission" date="2018-12" db="EMBL/GenBank/DDBJ databases">
        <title>Tengunoibacter tsumagoiensis gen. nov., sp. nov., Dictyobacter kobayashii sp. nov., D. alpinus sp. nov., and D. joshuensis sp. nov. and description of Dictyobacteraceae fam. nov. within the order Ktedonobacterales isolated from Tengu-no-mugimeshi.</title>
        <authorList>
            <person name="Wang C.M."/>
            <person name="Zheng Y."/>
            <person name="Sakai Y."/>
            <person name="Toyoda A."/>
            <person name="Minakuchi Y."/>
            <person name="Abe K."/>
            <person name="Yokota A."/>
            <person name="Yabe S."/>
        </authorList>
    </citation>
    <scope>NUCLEOTIDE SEQUENCE [LARGE SCALE GENOMIC DNA]</scope>
    <source>
        <strain evidence="9">Uno3</strain>
    </source>
</reference>
<dbReference type="Gene3D" id="3.30.420.140">
    <property type="entry name" value="YqgF/RNase H-like domain"/>
    <property type="match status" value="1"/>
</dbReference>